<dbReference type="GO" id="GO:0004629">
    <property type="term" value="F:phospholipase C activity"/>
    <property type="evidence" value="ECO:0007669"/>
    <property type="project" value="InterPro"/>
</dbReference>
<dbReference type="CDD" id="cd11009">
    <property type="entry name" value="Zn_dep_PLPC"/>
    <property type="match status" value="1"/>
</dbReference>
<keyword evidence="2" id="KW-1185">Reference proteome</keyword>
<gene>
    <name evidence="1" type="ordered locus">Kole_0411</name>
</gene>
<dbReference type="OrthoDB" id="36722at2"/>
<protein>
    <submittedName>
        <fullName evidence="1">Uncharacterized protein</fullName>
    </submittedName>
</protein>
<dbReference type="Proteomes" id="UP000002382">
    <property type="component" value="Chromosome"/>
</dbReference>
<reference evidence="1 2" key="2">
    <citation type="journal article" date="2011" name="J. Bacteriol.">
        <title>Genome Sequence of Kosmotoga olearia Strain TBF 19.5.1, a Thermophilic Bacterium with a Wide Growth Temperature Range, Isolated from the Troll B Oil Platform in the North Sea.</title>
        <authorList>
            <person name="Swithers K.S."/>
            <person name="Dipippo J.L."/>
            <person name="Bruce D.C."/>
            <person name="Detter C."/>
            <person name="Tapia R."/>
            <person name="Han S."/>
            <person name="Goodwin L.A."/>
            <person name="Han J."/>
            <person name="Woyke T."/>
            <person name="Pitluck S."/>
            <person name="Pennacchio L."/>
            <person name="Nolan M."/>
            <person name="Mikhailova N."/>
            <person name="Land M.L."/>
            <person name="Nesbo C.L."/>
            <person name="Gogarten J.P."/>
            <person name="Noll K.M."/>
        </authorList>
    </citation>
    <scope>NUCLEOTIDE SEQUENCE [LARGE SCALE GENOMIC DNA]</scope>
    <source>
        <strain evidence="2">ATCC BAA-1733 / DSM 21960 / TBF 19.5.1</strain>
    </source>
</reference>
<reference evidence="1 2" key="1">
    <citation type="submission" date="2009-06" db="EMBL/GenBank/DDBJ databases">
        <title>Complete sequence of Thermotogales bacterium TBF 19.5.1.</title>
        <authorList>
            <consortium name="US DOE Joint Genome Institute"/>
            <person name="Lucas S."/>
            <person name="Copeland A."/>
            <person name="Lapidus A."/>
            <person name="Glavina del Rio T."/>
            <person name="Tice H."/>
            <person name="Bruce D."/>
            <person name="Goodwin L."/>
            <person name="Pitluck S."/>
            <person name="Chertkov O."/>
            <person name="Brettin T."/>
            <person name="Detter J.C."/>
            <person name="Han C."/>
            <person name="Schmutz J."/>
            <person name="Larimer F."/>
            <person name="Land M."/>
            <person name="Hauser L."/>
            <person name="Kyrpides N."/>
            <person name="Ovchinnikova G."/>
            <person name="Noll K."/>
        </authorList>
    </citation>
    <scope>NUCLEOTIDE SEQUENCE [LARGE SCALE GENOMIC DNA]</scope>
    <source>
        <strain evidence="2">ATCC BAA-1733 / DSM 21960 / TBF 19.5.1</strain>
    </source>
</reference>
<dbReference type="KEGG" id="kol:Kole_0411"/>
<dbReference type="HOGENOM" id="CLU_862966_0_0_0"/>
<dbReference type="InterPro" id="IPR008947">
    <property type="entry name" value="PLipase_C/P1_nuclease_dom_sf"/>
</dbReference>
<dbReference type="Gene3D" id="1.10.575.10">
    <property type="entry name" value="P1 Nuclease"/>
    <property type="match status" value="1"/>
</dbReference>
<proteinExistence type="predicted"/>
<evidence type="ECO:0000313" key="1">
    <source>
        <dbReference type="EMBL" id="ACR79136.1"/>
    </source>
</evidence>
<organism evidence="1 2">
    <name type="scientific">Kosmotoga olearia (strain ATCC BAA-1733 / DSM 21960 / TBF 19.5.1)</name>
    <dbReference type="NCBI Taxonomy" id="521045"/>
    <lineage>
        <taxon>Bacteria</taxon>
        <taxon>Thermotogati</taxon>
        <taxon>Thermotogota</taxon>
        <taxon>Thermotogae</taxon>
        <taxon>Kosmotogales</taxon>
        <taxon>Kosmotogaceae</taxon>
        <taxon>Kosmotoga</taxon>
    </lineage>
</organism>
<dbReference type="SUPFAM" id="SSF48537">
    <property type="entry name" value="Phospholipase C/P1 nuclease"/>
    <property type="match status" value="1"/>
</dbReference>
<dbReference type="EMBL" id="CP001634">
    <property type="protein sequence ID" value="ACR79136.1"/>
    <property type="molecule type" value="Genomic_DNA"/>
</dbReference>
<dbReference type="AlphaFoldDB" id="C5CDW7"/>
<name>C5CDW7_KOSOT</name>
<dbReference type="InterPro" id="IPR001531">
    <property type="entry name" value="Zn_PLipaseC"/>
</dbReference>
<evidence type="ECO:0000313" key="2">
    <source>
        <dbReference type="Proteomes" id="UP000002382"/>
    </source>
</evidence>
<sequence>MKKFLDVIILLLLAGTIFAWSGHDVLTYYILKSLNMDFSFEVPITVYSYENLETREYNLEKASFDDLLGKDYIPGEDNRLFKPVFENSKLENGKAPIWQILSVYSYEPDLGMDQNLELSNLQWMTGGSQGWRHMEYHLFWLRFGEVSESVAYFTELSKKAWEKGDPYWAFRFMGRAIHYFEDIGQPYHTFPAPFCELLKLMIDMNKWMTVFTNYHLVYDYYSGYLLWNQNAKVVEAIKTAKPIKITDPRKDALRLRIYARRKLHKIYYEMKKIMKDDLEVSSEFMPSPAYFDLLTVEGKTKKLEELTADLLGKVASYIKGYLIYMNEEMRWEDNLH</sequence>
<accession>C5CDW7</accession>
<dbReference type="GO" id="GO:0008270">
    <property type="term" value="F:zinc ion binding"/>
    <property type="evidence" value="ECO:0007669"/>
    <property type="project" value="InterPro"/>
</dbReference>
<dbReference type="eggNOG" id="ENOG5032KU4">
    <property type="taxonomic scope" value="Bacteria"/>
</dbReference>
<dbReference type="RefSeq" id="WP_012744923.1">
    <property type="nucleotide sequence ID" value="NC_012785.1"/>
</dbReference>